<gene>
    <name evidence="4" type="ORF">DU000_00600</name>
</gene>
<dbReference type="AlphaFoldDB" id="A0A368L8A1"/>
<keyword evidence="3" id="KW-0143">Chaperone</keyword>
<name>A0A368L8A1_9BURK</name>
<evidence type="ECO:0000313" key="4">
    <source>
        <dbReference type="EMBL" id="RCS59883.1"/>
    </source>
</evidence>
<dbReference type="Proteomes" id="UP000252357">
    <property type="component" value="Unassembled WGS sequence"/>
</dbReference>
<protein>
    <recommendedName>
        <fullName evidence="2">FAD assembly factor SdhE</fullName>
    </recommendedName>
</protein>
<proteinExistence type="inferred from homology"/>
<evidence type="ECO:0000256" key="1">
    <source>
        <dbReference type="ARBA" id="ARBA00008571"/>
    </source>
</evidence>
<comment type="caution">
    <text evidence="4">The sequence shown here is derived from an EMBL/GenBank/DDBJ whole genome shotgun (WGS) entry which is preliminary data.</text>
</comment>
<organism evidence="4 5">
    <name type="scientific">Parvibium lacunae</name>
    <dbReference type="NCBI Taxonomy" id="1888893"/>
    <lineage>
        <taxon>Bacteria</taxon>
        <taxon>Pseudomonadati</taxon>
        <taxon>Pseudomonadota</taxon>
        <taxon>Betaproteobacteria</taxon>
        <taxon>Burkholderiales</taxon>
        <taxon>Alcaligenaceae</taxon>
        <taxon>Parvibium</taxon>
    </lineage>
</organism>
<evidence type="ECO:0000256" key="2">
    <source>
        <dbReference type="ARBA" id="ARBA00019418"/>
    </source>
</evidence>
<dbReference type="EMBL" id="QPGB01000001">
    <property type="protein sequence ID" value="RCS59883.1"/>
    <property type="molecule type" value="Genomic_DNA"/>
</dbReference>
<accession>A0A368L8A1</accession>
<dbReference type="InterPro" id="IPR036714">
    <property type="entry name" value="SDH_sf"/>
</dbReference>
<keyword evidence="5" id="KW-1185">Reference proteome</keyword>
<comment type="similarity">
    <text evidence="1">Belongs to the SdhE FAD assembly factor family.</text>
</comment>
<sequence>MLENDILLTRFLDRYEETLSDAEVTAFVQLLELADGDLMDLLMARKAPMGELATEQVRDLLVKISAS</sequence>
<dbReference type="InterPro" id="IPR005631">
    <property type="entry name" value="SDH"/>
</dbReference>
<dbReference type="SUPFAM" id="SSF109910">
    <property type="entry name" value="YgfY-like"/>
    <property type="match status" value="1"/>
</dbReference>
<dbReference type="Gene3D" id="1.10.150.250">
    <property type="entry name" value="Flavinator of succinate dehydrogenase"/>
    <property type="match status" value="1"/>
</dbReference>
<evidence type="ECO:0000256" key="3">
    <source>
        <dbReference type="ARBA" id="ARBA00023186"/>
    </source>
</evidence>
<reference evidence="4 5" key="1">
    <citation type="journal article" date="2018" name="Int. J. Syst. Evol. Microbiol.">
        <title>Parvibium lacunae gen. nov., sp. nov., a new member of the family Alcaligenaceae isolated from a freshwater pond.</title>
        <authorList>
            <person name="Chen W.M."/>
            <person name="Xie P.B."/>
            <person name="Hsu M.Y."/>
            <person name="Sheu S.Y."/>
        </authorList>
    </citation>
    <scope>NUCLEOTIDE SEQUENCE [LARGE SCALE GENOMIC DNA]</scope>
    <source>
        <strain evidence="4 5">KMB9</strain>
    </source>
</reference>
<evidence type="ECO:0000313" key="5">
    <source>
        <dbReference type="Proteomes" id="UP000252357"/>
    </source>
</evidence>
<dbReference type="Pfam" id="PF03937">
    <property type="entry name" value="Sdh5"/>
    <property type="match status" value="1"/>
</dbReference>